<dbReference type="STRING" id="545696.HOLDEFILI_02341"/>
<dbReference type="GO" id="GO:0000155">
    <property type="term" value="F:phosphorelay sensor kinase activity"/>
    <property type="evidence" value="ECO:0007669"/>
    <property type="project" value="InterPro"/>
</dbReference>
<evidence type="ECO:0000256" key="3">
    <source>
        <dbReference type="ARBA" id="ARBA00012438"/>
    </source>
</evidence>
<comment type="catalytic activity">
    <reaction evidence="1">
        <text>ATP + protein L-histidine = ADP + protein N-phospho-L-histidine.</text>
        <dbReference type="EC" id="2.7.13.3"/>
    </reaction>
</comment>
<evidence type="ECO:0000313" key="16">
    <source>
        <dbReference type="Proteomes" id="UP000005950"/>
    </source>
</evidence>
<dbReference type="OrthoDB" id="335833at2"/>
<keyword evidence="11" id="KW-1133">Transmembrane helix</keyword>
<evidence type="ECO:0000256" key="2">
    <source>
        <dbReference type="ARBA" id="ARBA00004651"/>
    </source>
</evidence>
<dbReference type="EC" id="2.7.13.3" evidence="3"/>
<evidence type="ECO:0000256" key="12">
    <source>
        <dbReference type="ARBA" id="ARBA00023012"/>
    </source>
</evidence>
<dbReference type="SMART" id="SM00388">
    <property type="entry name" value="HisKA"/>
    <property type="match status" value="1"/>
</dbReference>
<keyword evidence="7" id="KW-0812">Transmembrane</keyword>
<keyword evidence="6" id="KW-0808">Transferase</keyword>
<keyword evidence="13" id="KW-0472">Membrane</keyword>
<evidence type="ECO:0000259" key="14">
    <source>
        <dbReference type="PROSITE" id="PS50109"/>
    </source>
</evidence>
<evidence type="ECO:0000313" key="15">
    <source>
        <dbReference type="EMBL" id="EEF67514.1"/>
    </source>
</evidence>
<dbReference type="HOGENOM" id="CLU_000445_89_3_9"/>
<reference evidence="15 16" key="2">
    <citation type="submission" date="2009-02" db="EMBL/GenBank/DDBJ databases">
        <title>Draft genome sequence of Holdemania filiformis DSM 12042.</title>
        <authorList>
            <person name="Sudarsanam P."/>
            <person name="Ley R."/>
            <person name="Guruge J."/>
            <person name="Turnbaugh P.J."/>
            <person name="Mahowald M."/>
            <person name="Liep D."/>
            <person name="Gordon J."/>
        </authorList>
    </citation>
    <scope>NUCLEOTIDE SEQUENCE [LARGE SCALE GENOMIC DNA]</scope>
    <source>
        <strain evidence="15 16">DSM 12042</strain>
    </source>
</reference>
<keyword evidence="8" id="KW-0547">Nucleotide-binding</keyword>
<name>B9Y938_9FIRM</name>
<dbReference type="RefSeq" id="WP_006059523.1">
    <property type="nucleotide sequence ID" value="NZ_GG657557.1"/>
</dbReference>
<dbReference type="PROSITE" id="PS50109">
    <property type="entry name" value="HIS_KIN"/>
    <property type="match status" value="1"/>
</dbReference>
<evidence type="ECO:0000256" key="6">
    <source>
        <dbReference type="ARBA" id="ARBA00022679"/>
    </source>
</evidence>
<dbReference type="GO" id="GO:0005886">
    <property type="term" value="C:plasma membrane"/>
    <property type="evidence" value="ECO:0007669"/>
    <property type="project" value="UniProtKB-SubCell"/>
</dbReference>
<dbReference type="InterPro" id="IPR036890">
    <property type="entry name" value="HATPase_C_sf"/>
</dbReference>
<dbReference type="InterPro" id="IPR005467">
    <property type="entry name" value="His_kinase_dom"/>
</dbReference>
<comment type="caution">
    <text evidence="15">The sequence shown here is derived from an EMBL/GenBank/DDBJ whole genome shotgun (WGS) entry which is preliminary data.</text>
</comment>
<evidence type="ECO:0000256" key="5">
    <source>
        <dbReference type="ARBA" id="ARBA00022553"/>
    </source>
</evidence>
<dbReference type="Proteomes" id="UP000005950">
    <property type="component" value="Unassembled WGS sequence"/>
</dbReference>
<proteinExistence type="predicted"/>
<evidence type="ECO:0000256" key="10">
    <source>
        <dbReference type="ARBA" id="ARBA00022840"/>
    </source>
</evidence>
<keyword evidence="9 15" id="KW-0418">Kinase</keyword>
<feature type="domain" description="Histidine kinase" evidence="14">
    <location>
        <begin position="90"/>
        <end position="302"/>
    </location>
</feature>
<evidence type="ECO:0000256" key="7">
    <source>
        <dbReference type="ARBA" id="ARBA00022692"/>
    </source>
</evidence>
<dbReference type="eggNOG" id="COG2205">
    <property type="taxonomic scope" value="Bacteria"/>
</dbReference>
<dbReference type="GO" id="GO:0005524">
    <property type="term" value="F:ATP binding"/>
    <property type="evidence" value="ECO:0007669"/>
    <property type="project" value="UniProtKB-KW"/>
</dbReference>
<dbReference type="PANTHER" id="PTHR45528:SF1">
    <property type="entry name" value="SENSOR HISTIDINE KINASE CPXA"/>
    <property type="match status" value="1"/>
</dbReference>
<dbReference type="SUPFAM" id="SSF55874">
    <property type="entry name" value="ATPase domain of HSP90 chaperone/DNA topoisomerase II/histidine kinase"/>
    <property type="match status" value="1"/>
</dbReference>
<dbReference type="InterPro" id="IPR003661">
    <property type="entry name" value="HisK_dim/P_dom"/>
</dbReference>
<dbReference type="CDD" id="cd00082">
    <property type="entry name" value="HisKA"/>
    <property type="match status" value="1"/>
</dbReference>
<dbReference type="Gene3D" id="3.30.565.10">
    <property type="entry name" value="Histidine kinase-like ATPase, C-terminal domain"/>
    <property type="match status" value="1"/>
</dbReference>
<accession>B9Y938</accession>
<sequence length="302" mass="34848">MIWILIFALLLSILILLGFEFSCWKKQIRDISAQLQKILNGETQKYITITLMDKNLEKITEMINKIVEKERVNLGRAQRKEDKQKENIACLSHDLRTPLTSIRGYLELMQKAADDKQPVYIAALQAKALRLEQLINDFYQISLLDDHEYVYKKEKIELNKLITDVLLDHYSLFEKNKITPEIQLAEEEIFIVSDPWALTRIFQNLMVNAAHSTAGKLNINLILNDGQLRVSIQNSIKEDSHVDSTQIFDRFYAGDCSRSNGNSGQGLYIVRKLLIQLGCEEPKVNITKESFEIIVDLTNLYV</sequence>
<keyword evidence="10" id="KW-0067">ATP-binding</keyword>
<dbReference type="InterPro" id="IPR036097">
    <property type="entry name" value="HisK_dim/P_sf"/>
</dbReference>
<dbReference type="PRINTS" id="PR01780">
    <property type="entry name" value="LANTIREGPROT"/>
</dbReference>
<evidence type="ECO:0000256" key="11">
    <source>
        <dbReference type="ARBA" id="ARBA00022989"/>
    </source>
</evidence>
<dbReference type="Gene3D" id="1.10.287.130">
    <property type="match status" value="1"/>
</dbReference>
<organism evidence="15 16">
    <name type="scientific">Holdemania filiformis DSM 12042</name>
    <dbReference type="NCBI Taxonomy" id="545696"/>
    <lineage>
        <taxon>Bacteria</taxon>
        <taxon>Bacillati</taxon>
        <taxon>Bacillota</taxon>
        <taxon>Erysipelotrichia</taxon>
        <taxon>Erysipelotrichales</taxon>
        <taxon>Erysipelotrichaceae</taxon>
        <taxon>Holdemania</taxon>
    </lineage>
</organism>
<dbReference type="AlphaFoldDB" id="B9Y938"/>
<evidence type="ECO:0000256" key="13">
    <source>
        <dbReference type="ARBA" id="ARBA00023136"/>
    </source>
</evidence>
<protein>
    <recommendedName>
        <fullName evidence="3">histidine kinase</fullName>
        <ecNumber evidence="3">2.7.13.3</ecNumber>
    </recommendedName>
</protein>
<dbReference type="InterPro" id="IPR050398">
    <property type="entry name" value="HssS/ArlS-like"/>
</dbReference>
<dbReference type="PANTHER" id="PTHR45528">
    <property type="entry name" value="SENSOR HISTIDINE KINASE CPXA"/>
    <property type="match status" value="1"/>
</dbReference>
<dbReference type="Pfam" id="PF00512">
    <property type="entry name" value="HisKA"/>
    <property type="match status" value="1"/>
</dbReference>
<comment type="subcellular location">
    <subcellularLocation>
        <location evidence="2">Cell membrane</location>
        <topology evidence="2">Multi-pass membrane protein</topology>
    </subcellularLocation>
</comment>
<dbReference type="InterPro" id="IPR008358">
    <property type="entry name" value="Sig_transdc_His_kin/Pase_MprB"/>
</dbReference>
<dbReference type="SUPFAM" id="SSF47384">
    <property type="entry name" value="Homodimeric domain of signal transducing histidine kinase"/>
    <property type="match status" value="1"/>
</dbReference>
<keyword evidence="5" id="KW-0597">Phosphoprotein</keyword>
<evidence type="ECO:0000256" key="4">
    <source>
        <dbReference type="ARBA" id="ARBA00022475"/>
    </source>
</evidence>
<evidence type="ECO:0000256" key="9">
    <source>
        <dbReference type="ARBA" id="ARBA00022777"/>
    </source>
</evidence>
<dbReference type="EMBL" id="ACCF01000137">
    <property type="protein sequence ID" value="EEF67514.1"/>
    <property type="molecule type" value="Genomic_DNA"/>
</dbReference>
<dbReference type="InterPro" id="IPR003594">
    <property type="entry name" value="HATPase_dom"/>
</dbReference>
<keyword evidence="12" id="KW-0902">Two-component regulatory system</keyword>
<reference evidence="15 16" key="1">
    <citation type="submission" date="2008-12" db="EMBL/GenBank/DDBJ databases">
        <authorList>
            <person name="Fulton L."/>
            <person name="Clifton S."/>
            <person name="Fulton B."/>
            <person name="Xu J."/>
            <person name="Minx P."/>
            <person name="Pepin K.H."/>
            <person name="Johnson M."/>
            <person name="Bhonagiri V."/>
            <person name="Nash W.E."/>
            <person name="Mardis E.R."/>
            <person name="Wilson R.K."/>
        </authorList>
    </citation>
    <scope>NUCLEOTIDE SEQUENCE [LARGE SCALE GENOMIC DNA]</scope>
    <source>
        <strain evidence="15 16">DSM 12042</strain>
    </source>
</reference>
<evidence type="ECO:0000256" key="1">
    <source>
        <dbReference type="ARBA" id="ARBA00000085"/>
    </source>
</evidence>
<evidence type="ECO:0000256" key="8">
    <source>
        <dbReference type="ARBA" id="ARBA00022741"/>
    </source>
</evidence>
<keyword evidence="4" id="KW-1003">Cell membrane</keyword>
<gene>
    <name evidence="15" type="ORF">HOLDEFILI_02341</name>
</gene>
<dbReference type="Pfam" id="PF02518">
    <property type="entry name" value="HATPase_c"/>
    <property type="match status" value="1"/>
</dbReference>